<keyword evidence="3" id="KW-1185">Reference proteome</keyword>
<dbReference type="AlphaFoldDB" id="A0AAV7KJH7"/>
<comment type="caution">
    <text evidence="2">The sequence shown here is derived from an EMBL/GenBank/DDBJ whole genome shotgun (WGS) entry which is preliminary data.</text>
</comment>
<organism evidence="2 3">
    <name type="scientific">Oopsacas minuta</name>
    <dbReference type="NCBI Taxonomy" id="111878"/>
    <lineage>
        <taxon>Eukaryota</taxon>
        <taxon>Metazoa</taxon>
        <taxon>Porifera</taxon>
        <taxon>Hexactinellida</taxon>
        <taxon>Hexasterophora</taxon>
        <taxon>Lyssacinosida</taxon>
        <taxon>Leucopsacidae</taxon>
        <taxon>Oopsacas</taxon>
    </lineage>
</organism>
<keyword evidence="1" id="KW-1133">Transmembrane helix</keyword>
<accession>A0AAV7KJH7</accession>
<feature type="transmembrane region" description="Helical" evidence="1">
    <location>
        <begin position="48"/>
        <end position="65"/>
    </location>
</feature>
<proteinExistence type="predicted"/>
<gene>
    <name evidence="2" type="ORF">LOD99_13395</name>
</gene>
<evidence type="ECO:0000313" key="2">
    <source>
        <dbReference type="EMBL" id="KAI6661522.1"/>
    </source>
</evidence>
<dbReference type="EMBL" id="JAKMXF010000011">
    <property type="protein sequence ID" value="KAI6661522.1"/>
    <property type="molecule type" value="Genomic_DNA"/>
</dbReference>
<evidence type="ECO:0000256" key="1">
    <source>
        <dbReference type="SAM" id="Phobius"/>
    </source>
</evidence>
<keyword evidence="1" id="KW-0472">Membrane</keyword>
<keyword evidence="1" id="KW-0812">Transmembrane</keyword>
<name>A0AAV7KJH7_9METZ</name>
<reference evidence="2 3" key="1">
    <citation type="journal article" date="2023" name="BMC Biol.">
        <title>The compact genome of the sponge Oopsacas minuta (Hexactinellida) is lacking key metazoan core genes.</title>
        <authorList>
            <person name="Santini S."/>
            <person name="Schenkelaars Q."/>
            <person name="Jourda C."/>
            <person name="Duchesne M."/>
            <person name="Belahbib H."/>
            <person name="Rocher C."/>
            <person name="Selva M."/>
            <person name="Riesgo A."/>
            <person name="Vervoort M."/>
            <person name="Leys S.P."/>
            <person name="Kodjabachian L."/>
            <person name="Le Bivic A."/>
            <person name="Borchiellini C."/>
            <person name="Claverie J.M."/>
            <person name="Renard E."/>
        </authorList>
    </citation>
    <scope>NUCLEOTIDE SEQUENCE [LARGE SCALE GENOMIC DNA]</scope>
    <source>
        <strain evidence="2">SPO-2</strain>
    </source>
</reference>
<sequence length="66" mass="7283">MLCISQAQLDMLSQNVSSVGPQLPENTRPIQELDQRINLTNANVPTTTLMNISLSLFLLLVALLFV</sequence>
<protein>
    <submittedName>
        <fullName evidence="2">Uncharacterized protein</fullName>
    </submittedName>
</protein>
<dbReference type="Proteomes" id="UP001165289">
    <property type="component" value="Unassembled WGS sequence"/>
</dbReference>
<evidence type="ECO:0000313" key="3">
    <source>
        <dbReference type="Proteomes" id="UP001165289"/>
    </source>
</evidence>